<evidence type="ECO:0000313" key="2">
    <source>
        <dbReference type="Proteomes" id="UP001143910"/>
    </source>
</evidence>
<keyword evidence="2" id="KW-1185">Reference proteome</keyword>
<protein>
    <submittedName>
        <fullName evidence="1">Uncharacterized protein</fullName>
    </submittedName>
</protein>
<dbReference type="Proteomes" id="UP001143910">
    <property type="component" value="Unassembled WGS sequence"/>
</dbReference>
<evidence type="ECO:0000313" key="1">
    <source>
        <dbReference type="EMBL" id="KAJ2965687.1"/>
    </source>
</evidence>
<accession>A0ACC1MG85</accession>
<gene>
    <name evidence="1" type="ORF">NQ176_g10496</name>
</gene>
<proteinExistence type="predicted"/>
<organism evidence="1 2">
    <name type="scientific">Zarea fungicola</name>
    <dbReference type="NCBI Taxonomy" id="93591"/>
    <lineage>
        <taxon>Eukaryota</taxon>
        <taxon>Fungi</taxon>
        <taxon>Dikarya</taxon>
        <taxon>Ascomycota</taxon>
        <taxon>Pezizomycotina</taxon>
        <taxon>Sordariomycetes</taxon>
        <taxon>Hypocreomycetidae</taxon>
        <taxon>Hypocreales</taxon>
        <taxon>Cordycipitaceae</taxon>
        <taxon>Zarea</taxon>
    </lineage>
</organism>
<comment type="caution">
    <text evidence="1">The sequence shown here is derived from an EMBL/GenBank/DDBJ whole genome shotgun (WGS) entry which is preliminary data.</text>
</comment>
<sequence>MRRKWELPNLTPFTAVAHGHGFATKPPPRILPTVATCPSPTCQCAEMPALPKGSEIDHKSPMNGVIAGYAEQVLICTGKDDWPSKIEEDNGGDNLAADLKELFGRGGTYADPFHNVALVNSSLPSSVPPRAEVQNTSVYLLPSFKYVPFLPRVSFDHVQALAKGYLLPEKLHSAHDGLSPLHRDMLTRSDAYQNLLPGVQDVTDTLVLICGHGGRDVRCGILGPLLRDEFERQLERKGVQVLHGPVQIQYGNEEDQSKQLEGKVEDVKDTARVAVISHIGGHKFAGNIIMYIPPGKKLADGSAHPFAGHGLWYGRVEPKHVEGLIEETLVKGNIVADKFRGGIDPQRRILRL</sequence>
<dbReference type="EMBL" id="JANJQO010002890">
    <property type="protein sequence ID" value="KAJ2965687.1"/>
    <property type="molecule type" value="Genomic_DNA"/>
</dbReference>
<name>A0ACC1MG85_9HYPO</name>
<reference evidence="1" key="1">
    <citation type="submission" date="2022-08" db="EMBL/GenBank/DDBJ databases">
        <title>Genome Sequence of Lecanicillium fungicola.</title>
        <authorList>
            <person name="Buettner E."/>
        </authorList>
    </citation>
    <scope>NUCLEOTIDE SEQUENCE</scope>
    <source>
        <strain evidence="1">Babe33</strain>
    </source>
</reference>